<sequence length="66" mass="7058">MHQPPAENVSVFRPRSAAAIRQAAILESSLIARNVRTGNILRGYRDISGVPGLEGIRTGARDTCLG</sequence>
<name>A0A246E1J6_9HYPH</name>
<dbReference type="Proteomes" id="UP000197269">
    <property type="component" value="Unassembled WGS sequence"/>
</dbReference>
<organism evidence="1 2">
    <name type="scientific">Rhizobium esperanzae</name>
    <dbReference type="NCBI Taxonomy" id="1967781"/>
    <lineage>
        <taxon>Bacteria</taxon>
        <taxon>Pseudomonadati</taxon>
        <taxon>Pseudomonadota</taxon>
        <taxon>Alphaproteobacteria</taxon>
        <taxon>Hyphomicrobiales</taxon>
        <taxon>Rhizobiaceae</taxon>
        <taxon>Rhizobium/Agrobacterium group</taxon>
        <taxon>Rhizobium</taxon>
    </lineage>
</organism>
<reference evidence="1 2" key="1">
    <citation type="submission" date="2017-03" db="EMBL/GenBank/DDBJ databases">
        <title>Genome of strain Rhizobium sp. CNPSo 668.</title>
        <authorList>
            <person name="Ribeiro R."/>
        </authorList>
    </citation>
    <scope>NUCLEOTIDE SEQUENCE [LARGE SCALE GENOMIC DNA]</scope>
    <source>
        <strain evidence="1 2">CNPSo 668</strain>
    </source>
</reference>
<proteinExistence type="predicted"/>
<accession>A0A246E1J6</accession>
<dbReference type="AlphaFoldDB" id="A0A246E1J6"/>
<evidence type="ECO:0000313" key="1">
    <source>
        <dbReference type="EMBL" id="OWO95653.1"/>
    </source>
</evidence>
<protein>
    <submittedName>
        <fullName evidence="1">Uncharacterized protein</fullName>
    </submittedName>
</protein>
<gene>
    <name evidence="1" type="ORF">B5E41_07460</name>
</gene>
<dbReference type="EMBL" id="MXPU01000004">
    <property type="protein sequence ID" value="OWO95653.1"/>
    <property type="molecule type" value="Genomic_DNA"/>
</dbReference>
<evidence type="ECO:0000313" key="2">
    <source>
        <dbReference type="Proteomes" id="UP000197269"/>
    </source>
</evidence>
<comment type="caution">
    <text evidence="1">The sequence shown here is derived from an EMBL/GenBank/DDBJ whole genome shotgun (WGS) entry which is preliminary data.</text>
</comment>